<dbReference type="SUPFAM" id="SSF49367">
    <property type="entry name" value="Superoxide reductase-like"/>
    <property type="match status" value="1"/>
</dbReference>
<comment type="caution">
    <text evidence="2">The sequence shown here is derived from an EMBL/GenBank/DDBJ whole genome shotgun (WGS) entry which is preliminary data.</text>
</comment>
<dbReference type="InterPro" id="IPR016568">
    <property type="entry name" value="Sulphur_oxidation_SoxY"/>
</dbReference>
<dbReference type="PIRSF" id="PIRSF010312">
    <property type="entry name" value="Sulphur_oxidation_SoxY"/>
    <property type="match status" value="1"/>
</dbReference>
<sequence>MGMNSESTLTRRTFLEAVGTTGAVCVAAGLVGMPSLVQAEDAPAVNLDEQVAKDLGPGKVAMEKVKIDTPAKAENGALVRMPISVDHPMEKDNYIKALAVYVDDNPKPLVGKFEFTPESGKAEVEMRIKMAKASQVRAVAMSNKGALYGAYLKIEVAEGGCAG</sequence>
<organism evidence="2 3">
    <name type="scientific">Candidatus Magnetaquiglobus chichijimensis</name>
    <dbReference type="NCBI Taxonomy" id="3141448"/>
    <lineage>
        <taxon>Bacteria</taxon>
        <taxon>Pseudomonadati</taxon>
        <taxon>Pseudomonadota</taxon>
        <taxon>Magnetococcia</taxon>
        <taxon>Magnetococcales</taxon>
        <taxon>Candidatus Magnetaquicoccaceae</taxon>
        <taxon>Candidatus Magnetaquiglobus</taxon>
    </lineage>
</organism>
<name>A0ABQ0CCK9_9PROT</name>
<keyword evidence="3" id="KW-1185">Reference proteome</keyword>
<dbReference type="InterPro" id="IPR036073">
    <property type="entry name" value="Desulfoferrodoxin_Fe-bd_dom_sf"/>
</dbReference>
<accession>A0ABQ0CCK9</accession>
<dbReference type="InterPro" id="IPR038162">
    <property type="entry name" value="SoxY_sf"/>
</dbReference>
<dbReference type="InterPro" id="IPR006311">
    <property type="entry name" value="TAT_signal"/>
</dbReference>
<feature type="domain" description="Ig-like SoxY" evidence="1">
    <location>
        <begin position="63"/>
        <end position="161"/>
    </location>
</feature>
<dbReference type="InterPro" id="IPR019546">
    <property type="entry name" value="TAT_signal_bac_arc"/>
</dbReference>
<dbReference type="RefSeq" id="WP_420906344.1">
    <property type="nucleotide sequence ID" value="NZ_BAAFGK010000005.1"/>
</dbReference>
<proteinExistence type="predicted"/>
<dbReference type="InterPro" id="IPR032711">
    <property type="entry name" value="SoxY"/>
</dbReference>
<dbReference type="Gene3D" id="2.60.40.2470">
    <property type="entry name" value="SoxY domain"/>
    <property type="match status" value="1"/>
</dbReference>
<dbReference type="Pfam" id="PF13501">
    <property type="entry name" value="SoxY"/>
    <property type="match status" value="1"/>
</dbReference>
<dbReference type="NCBIfam" id="TIGR01409">
    <property type="entry name" value="TAT_signal_seq"/>
    <property type="match status" value="1"/>
</dbReference>
<dbReference type="Proteomes" id="UP001628193">
    <property type="component" value="Unassembled WGS sequence"/>
</dbReference>
<evidence type="ECO:0000313" key="2">
    <source>
        <dbReference type="EMBL" id="GAB0058622.1"/>
    </source>
</evidence>
<dbReference type="EMBL" id="BAAFGK010000005">
    <property type="protein sequence ID" value="GAB0058622.1"/>
    <property type="molecule type" value="Genomic_DNA"/>
</dbReference>
<gene>
    <name evidence="2" type="primary">soxY</name>
    <name evidence="2" type="ORF">SIID45300_02975</name>
</gene>
<dbReference type="PROSITE" id="PS51318">
    <property type="entry name" value="TAT"/>
    <property type="match status" value="1"/>
</dbReference>
<evidence type="ECO:0000259" key="1">
    <source>
        <dbReference type="Pfam" id="PF13501"/>
    </source>
</evidence>
<reference evidence="2 3" key="1">
    <citation type="submission" date="2024-09" db="EMBL/GenBank/DDBJ databases">
        <title>Draft genome sequence of Candidatus Magnetaquicoccaceae bacterium FCR-1.</title>
        <authorList>
            <person name="Shimoshige H."/>
            <person name="Shimamura S."/>
            <person name="Taoka A."/>
            <person name="Kobayashi H."/>
            <person name="Maekawa T."/>
        </authorList>
    </citation>
    <scope>NUCLEOTIDE SEQUENCE [LARGE SCALE GENOMIC DNA]</scope>
    <source>
        <strain evidence="2 3">FCR-1</strain>
    </source>
</reference>
<evidence type="ECO:0000313" key="3">
    <source>
        <dbReference type="Proteomes" id="UP001628193"/>
    </source>
</evidence>
<protein>
    <submittedName>
        <fullName evidence="2">Sulfur-oxidizing protein SoxY</fullName>
    </submittedName>
</protein>